<dbReference type="Proteomes" id="UP001235269">
    <property type="component" value="Unassembled WGS sequence"/>
</dbReference>
<dbReference type="Pfam" id="PF09344">
    <property type="entry name" value="Cas_CT1975"/>
    <property type="match status" value="1"/>
</dbReference>
<dbReference type="NCBIfam" id="TIGR01869">
    <property type="entry name" value="casC_Cse4"/>
    <property type="match status" value="1"/>
</dbReference>
<proteinExistence type="predicted"/>
<accession>A0ABU0IE48</accession>
<organism evidence="1 2">
    <name type="scientific">Rhizobium paknamense</name>
    <dbReference type="NCBI Taxonomy" id="1206817"/>
    <lineage>
        <taxon>Bacteria</taxon>
        <taxon>Pseudomonadati</taxon>
        <taxon>Pseudomonadota</taxon>
        <taxon>Alphaproteobacteria</taxon>
        <taxon>Hyphomicrobiales</taxon>
        <taxon>Rhizobiaceae</taxon>
        <taxon>Rhizobium/Agrobacterium group</taxon>
        <taxon>Rhizobium</taxon>
    </lineage>
</organism>
<protein>
    <submittedName>
        <fullName evidence="1">CRISPR system Cascade subunit CasC</fullName>
    </submittedName>
</protein>
<evidence type="ECO:0000313" key="2">
    <source>
        <dbReference type="Proteomes" id="UP001235269"/>
    </source>
</evidence>
<sequence length="353" mass="37949">MTTFLQLHLLTFVPPANLNRDDTGAPKTAIVGGEPRLRLSSQSLKRAWRTSTVFETAMAGHLGSRTRRFGEEVQKHLLDQGIAAEKAQEVTRKVITVFGKAEDEKDEKKALYTRQLAFISPEEKQAAFQLADKLAAGEAVDEKKFPQDVLKRADTAVDIAMFGRMLADNPDFNREAAVQVAHAITTHRVVVEDDYYTAVDDLNRGEEDAGAGFVGNAGYGSGVFYLYLCIDKNQLVKNLGGDEALAASAVAALTEAAAKVLPGGKQNSFAAHGRAAFILAEKGSEQPRTLAGAFARPVKAEDALQASVTALLDLRGKFAKAYGEGDMTHAIMDFETGQGSLAEIIAFVTDGKA</sequence>
<reference evidence="1 2" key="1">
    <citation type="submission" date="2023-07" db="EMBL/GenBank/DDBJ databases">
        <title>Genomic Encyclopedia of Type Strains, Phase IV (KMG-IV): sequencing the most valuable type-strain genomes for metagenomic binning, comparative biology and taxonomic classification.</title>
        <authorList>
            <person name="Goeker M."/>
        </authorList>
    </citation>
    <scope>NUCLEOTIDE SEQUENCE [LARGE SCALE GENOMIC DNA]</scope>
    <source>
        <strain evidence="1 2">DSM 100301</strain>
    </source>
</reference>
<name>A0ABU0IE48_9HYPH</name>
<evidence type="ECO:0000313" key="1">
    <source>
        <dbReference type="EMBL" id="MDQ0455720.1"/>
    </source>
</evidence>
<dbReference type="InterPro" id="IPR010148">
    <property type="entry name" value="CRISPR-assoc_prot_CT1975"/>
</dbReference>
<dbReference type="RefSeq" id="WP_307157911.1">
    <property type="nucleotide sequence ID" value="NZ_JAUSWH010000005.1"/>
</dbReference>
<keyword evidence="2" id="KW-1185">Reference proteome</keyword>
<dbReference type="EMBL" id="JAUSWH010000005">
    <property type="protein sequence ID" value="MDQ0455720.1"/>
    <property type="molecule type" value="Genomic_DNA"/>
</dbReference>
<comment type="caution">
    <text evidence="1">The sequence shown here is derived from an EMBL/GenBank/DDBJ whole genome shotgun (WGS) entry which is preliminary data.</text>
</comment>
<gene>
    <name evidence="1" type="ORF">QO005_002060</name>
</gene>